<evidence type="ECO:0000256" key="1">
    <source>
        <dbReference type="SAM" id="MobiDB-lite"/>
    </source>
</evidence>
<feature type="compositionally biased region" description="Basic and acidic residues" evidence="1">
    <location>
        <begin position="350"/>
        <end position="359"/>
    </location>
</feature>
<feature type="region of interest" description="Disordered" evidence="1">
    <location>
        <begin position="326"/>
        <end position="359"/>
    </location>
</feature>
<keyword evidence="2" id="KW-1185">Reference proteome</keyword>
<feature type="compositionally biased region" description="Low complexity" evidence="1">
    <location>
        <begin position="453"/>
        <end position="469"/>
    </location>
</feature>
<protein>
    <submittedName>
        <fullName evidence="3">LAM_G_DOMAIN domain-containing protein</fullName>
    </submittedName>
</protein>
<name>A0A1I8FFI7_9PLAT</name>
<sequence length="933" mass="102856">FCPTCPEASSRKLVVSTAAKIGVLGDILTSRGRIPRFLTSGCDLMDQLGLWIVTADEDIIEEGRRSDWVFNLVVIPTSGPFEELSASLHRWSRDASPSWTLNSSLPATGVVPRDCPEYLTTLRDGARPISLSEGVLRLSMLHRLRSRTYVPGAKNIVALTFCRAARTRPSRREGDETDGLEVQKSCPGAEALTVVTEERTGAEGNVKGRAPGTSRRVHSFPKKLDERLLPYWSVLRERADCLEQRAGAWPWELVPSYRKNLRQASARLGLAHQGHKGVQQDQASLRDTRWWAQNGQPTSRGSSAAALLPSSSILWAYRSTPHALTGGDASGADARPQDHTPLWTLQPKRATREHPLADQIQERQRRQFKRLNRSRQPPRQFRVGDLCECDLRGCEASCRATCHHLYGSATSFSPTIVRLEDGSRWHTSLCMPHAEPEGASTTSATAMPPQPPVAAEAAAPEGPDGPAAATLRPTRSCGAVRDCGHHRCDSQRKNLTVFFHNGILSLGQEYINNDKGGAGRPQPVHRHERVQSLQLGGGFQGCVKDLVGWRHLAANSRLIHLRFAAASCRRRLGGAVSNPAAQLTRRPCWRRRHRRRRSCVLDGCGRGRLPGEAQLRWRGAAVPLSPRGFTRLGEPSSSFASFRFSFRATSGVGVLLNFDNLMDKPDPVPARRRRLFRPRDFGDGRAHRLEFSSALGGISVDNQTMNCQHSHSSFYLASSQIYFRVTLGGLPSDLLANRRGLHRQGSPNVLHRLHPGCRLPERSRPGRLSRRPSVQVNTSSCSRGAIDIREGPRSALQPRTRVRLDAEAARCPPARCSACSTARLDVQRALTVHLRDGDIVISVQGGRQRAERAEVDFRRVRVWVDDRLSVIGALPQQLKGFDCAPFLGGLPTNDIASGLNYLPGNYVGCLKSLSINGEALRWPASTPATPSWC</sequence>
<accession>A0A1I8FFI7</accession>
<dbReference type="CDD" id="cd00110">
    <property type="entry name" value="LamG"/>
    <property type="match status" value="1"/>
</dbReference>
<evidence type="ECO:0000313" key="2">
    <source>
        <dbReference type="Proteomes" id="UP000095280"/>
    </source>
</evidence>
<dbReference type="InterPro" id="IPR001791">
    <property type="entry name" value="Laminin_G"/>
</dbReference>
<reference evidence="3" key="1">
    <citation type="submission" date="2016-11" db="UniProtKB">
        <authorList>
            <consortium name="WormBaseParasite"/>
        </authorList>
    </citation>
    <scope>IDENTIFICATION</scope>
</reference>
<dbReference type="Gene3D" id="2.60.120.200">
    <property type="match status" value="1"/>
</dbReference>
<proteinExistence type="predicted"/>
<dbReference type="InterPro" id="IPR013320">
    <property type="entry name" value="ConA-like_dom_sf"/>
</dbReference>
<dbReference type="SUPFAM" id="SSF49899">
    <property type="entry name" value="Concanavalin A-like lectins/glucanases"/>
    <property type="match status" value="1"/>
</dbReference>
<dbReference type="Proteomes" id="UP000095280">
    <property type="component" value="Unplaced"/>
</dbReference>
<dbReference type="WBParaSite" id="maker-unitig_31898-snap-gene-0.2-mRNA-1">
    <property type="protein sequence ID" value="maker-unitig_31898-snap-gene-0.2-mRNA-1"/>
    <property type="gene ID" value="maker-unitig_31898-snap-gene-0.2"/>
</dbReference>
<organism evidence="2 3">
    <name type="scientific">Macrostomum lignano</name>
    <dbReference type="NCBI Taxonomy" id="282301"/>
    <lineage>
        <taxon>Eukaryota</taxon>
        <taxon>Metazoa</taxon>
        <taxon>Spiralia</taxon>
        <taxon>Lophotrochozoa</taxon>
        <taxon>Platyhelminthes</taxon>
        <taxon>Rhabditophora</taxon>
        <taxon>Macrostomorpha</taxon>
        <taxon>Macrostomida</taxon>
        <taxon>Macrostomidae</taxon>
        <taxon>Macrostomum</taxon>
    </lineage>
</organism>
<evidence type="ECO:0000313" key="3">
    <source>
        <dbReference type="WBParaSite" id="maker-unitig_31898-snap-gene-0.2-mRNA-1"/>
    </source>
</evidence>
<feature type="region of interest" description="Disordered" evidence="1">
    <location>
        <begin position="435"/>
        <end position="471"/>
    </location>
</feature>
<dbReference type="AlphaFoldDB" id="A0A1I8FFI7"/>